<organism evidence="5 6">
    <name type="scientific">Artemisia annua</name>
    <name type="common">Sweet wormwood</name>
    <dbReference type="NCBI Taxonomy" id="35608"/>
    <lineage>
        <taxon>Eukaryota</taxon>
        <taxon>Viridiplantae</taxon>
        <taxon>Streptophyta</taxon>
        <taxon>Embryophyta</taxon>
        <taxon>Tracheophyta</taxon>
        <taxon>Spermatophyta</taxon>
        <taxon>Magnoliopsida</taxon>
        <taxon>eudicotyledons</taxon>
        <taxon>Gunneridae</taxon>
        <taxon>Pentapetalae</taxon>
        <taxon>asterids</taxon>
        <taxon>campanulids</taxon>
        <taxon>Asterales</taxon>
        <taxon>Asteraceae</taxon>
        <taxon>Asteroideae</taxon>
        <taxon>Anthemideae</taxon>
        <taxon>Artemisiinae</taxon>
        <taxon>Artemisia</taxon>
    </lineage>
</organism>
<protein>
    <submittedName>
        <fullName evidence="5">Quinoprotein alcohol dehydrogenase-like superfamily</fullName>
    </submittedName>
</protein>
<dbReference type="SMART" id="SM00564">
    <property type="entry name" value="PQQ"/>
    <property type="match status" value="6"/>
</dbReference>
<evidence type="ECO:0000313" key="6">
    <source>
        <dbReference type="Proteomes" id="UP000245207"/>
    </source>
</evidence>
<comment type="similarity">
    <text evidence="2">Belongs to the bacterial PQQ dehydrogenase family.</text>
</comment>
<reference evidence="5 6" key="1">
    <citation type="journal article" date="2018" name="Mol. Plant">
        <title>The genome of Artemisia annua provides insight into the evolution of Asteraceae family and artemisinin biosynthesis.</title>
        <authorList>
            <person name="Shen Q."/>
            <person name="Zhang L."/>
            <person name="Liao Z."/>
            <person name="Wang S."/>
            <person name="Yan T."/>
            <person name="Shi P."/>
            <person name="Liu M."/>
            <person name="Fu X."/>
            <person name="Pan Q."/>
            <person name="Wang Y."/>
            <person name="Lv Z."/>
            <person name="Lu X."/>
            <person name="Zhang F."/>
            <person name="Jiang W."/>
            <person name="Ma Y."/>
            <person name="Chen M."/>
            <person name="Hao X."/>
            <person name="Li L."/>
            <person name="Tang Y."/>
            <person name="Lv G."/>
            <person name="Zhou Y."/>
            <person name="Sun X."/>
            <person name="Brodelius P.E."/>
            <person name="Rose J.K.C."/>
            <person name="Tang K."/>
        </authorList>
    </citation>
    <scope>NUCLEOTIDE SEQUENCE [LARGE SCALE GENOMIC DNA]</scope>
    <source>
        <strain evidence="6">cv. Huhao1</strain>
        <tissue evidence="5">Leaf</tissue>
    </source>
</reference>
<evidence type="ECO:0000256" key="3">
    <source>
        <dbReference type="ARBA" id="ARBA00023002"/>
    </source>
</evidence>
<name>A0A2U1NBT6_ARTAN</name>
<dbReference type="GO" id="GO:0016491">
    <property type="term" value="F:oxidoreductase activity"/>
    <property type="evidence" value="ECO:0007669"/>
    <property type="project" value="UniProtKB-KW"/>
</dbReference>
<feature type="domain" description="Pyrrolo-quinoline quinone repeat" evidence="4">
    <location>
        <begin position="378"/>
        <end position="456"/>
    </location>
</feature>
<evidence type="ECO:0000313" key="5">
    <source>
        <dbReference type="EMBL" id="PWA70950.1"/>
    </source>
</evidence>
<keyword evidence="3" id="KW-0560">Oxidoreductase</keyword>
<feature type="domain" description="Pyrrolo-quinoline quinone repeat" evidence="4">
    <location>
        <begin position="13"/>
        <end position="258"/>
    </location>
</feature>
<sequence>MINPSTVHKLKLRWKFFTGVDTTATPAVADGVVYFPAWNGFLYAVNAFTGDLIWKQNLTQLTGLSGTGVIVNVTVARATPVVARDLLIVGIYGPAVCIAVSRLTGQLVWSTTIDPRPLALITASGTIYSRGFYVGVSSLEETLPAGKCCTFRGSIVMLDTRSGAIQWQTYTVPDNGGQLNGYSGGAVWGSSPAIDVSRRTVYVATGNLYTAPPEVLACQEKQNNQTKKPDKPDQCTGPDVMFNSIIALDAISGKVIWSRQLGGYDIFYFACLIPNNPDCPPGPNIDADFGEEPMLLTITSNKTQRDIVVAVQKSGFAWALDRDNGDIVWFKLAGPGSDEGGGIWGAATDGKRIYTNIVNGDRLPFTLAPSNRTTTVGGWVALDANTGQILWTTADPSNNTPFGPVSLTRGVMFGGSVSPKGPLYALDARTGSVLWSYETGATIYGGVSASYGCIYVGHGYTVGLAKFHPDWTPGSYVFAFCMF</sequence>
<dbReference type="AlphaFoldDB" id="A0A2U1NBT6"/>
<evidence type="ECO:0000256" key="2">
    <source>
        <dbReference type="ARBA" id="ARBA00008156"/>
    </source>
</evidence>
<keyword evidence="6" id="KW-1185">Reference proteome</keyword>
<dbReference type="PANTHER" id="PTHR32303:SF18">
    <property type="entry name" value="POLYVINYLALCOHOL DEHYDROGENASE-LIKE"/>
    <property type="match status" value="1"/>
</dbReference>
<dbReference type="EMBL" id="PKPP01003157">
    <property type="protein sequence ID" value="PWA70950.1"/>
    <property type="molecule type" value="Genomic_DNA"/>
</dbReference>
<dbReference type="STRING" id="35608.A0A2U1NBT6"/>
<dbReference type="Gene3D" id="2.140.10.10">
    <property type="entry name" value="Quinoprotein alcohol dehydrogenase-like superfamily"/>
    <property type="match status" value="1"/>
</dbReference>
<dbReference type="OrthoDB" id="416253at2759"/>
<dbReference type="PANTHER" id="PTHR32303">
    <property type="entry name" value="QUINOPROTEIN ALCOHOL DEHYDROGENASE (CYTOCHROME C)"/>
    <property type="match status" value="1"/>
</dbReference>
<comment type="cofactor">
    <cofactor evidence="1">
        <name>pyrroloquinoline quinone</name>
        <dbReference type="ChEBI" id="CHEBI:58442"/>
    </cofactor>
</comment>
<comment type="caution">
    <text evidence="5">The sequence shown here is derived from an EMBL/GenBank/DDBJ whole genome shotgun (WGS) entry which is preliminary data.</text>
</comment>
<accession>A0A2U1NBT6</accession>
<dbReference type="InterPro" id="IPR002372">
    <property type="entry name" value="PQQ_rpt_dom"/>
</dbReference>
<dbReference type="Proteomes" id="UP000245207">
    <property type="component" value="Unassembled WGS sequence"/>
</dbReference>
<proteinExistence type="inferred from homology"/>
<dbReference type="Pfam" id="PF13360">
    <property type="entry name" value="PQQ_2"/>
    <property type="match status" value="2"/>
</dbReference>
<evidence type="ECO:0000259" key="4">
    <source>
        <dbReference type="Pfam" id="PF13360"/>
    </source>
</evidence>
<gene>
    <name evidence="5" type="ORF">CTI12_AA285100</name>
</gene>
<dbReference type="SUPFAM" id="SSF50998">
    <property type="entry name" value="Quinoprotein alcohol dehydrogenase-like"/>
    <property type="match status" value="1"/>
</dbReference>
<dbReference type="InterPro" id="IPR011047">
    <property type="entry name" value="Quinoprotein_ADH-like_sf"/>
</dbReference>
<evidence type="ECO:0000256" key="1">
    <source>
        <dbReference type="ARBA" id="ARBA00001931"/>
    </source>
</evidence>
<dbReference type="InterPro" id="IPR018391">
    <property type="entry name" value="PQQ_b-propeller_rpt"/>
</dbReference>